<dbReference type="InterPro" id="IPR000504">
    <property type="entry name" value="RRM_dom"/>
</dbReference>
<accession>A0A445F169</accession>
<dbReference type="SUPFAM" id="SSF54928">
    <property type="entry name" value="RNA-binding domain, RBD"/>
    <property type="match status" value="1"/>
</dbReference>
<proteinExistence type="predicted"/>
<dbReference type="GO" id="GO:0003723">
    <property type="term" value="F:RNA binding"/>
    <property type="evidence" value="ECO:0007669"/>
    <property type="project" value="UniProtKB-UniRule"/>
</dbReference>
<dbReference type="InterPro" id="IPR012677">
    <property type="entry name" value="Nucleotide-bd_a/b_plait_sf"/>
</dbReference>
<feature type="compositionally biased region" description="Polar residues" evidence="2">
    <location>
        <begin position="625"/>
        <end position="637"/>
    </location>
</feature>
<protein>
    <recommendedName>
        <fullName evidence="3">RRM domain-containing protein</fullName>
    </recommendedName>
</protein>
<dbReference type="PANTHER" id="PTHR34427">
    <property type="entry name" value="DUF4283 DOMAIN PROTEIN"/>
    <property type="match status" value="1"/>
</dbReference>
<evidence type="ECO:0000259" key="3">
    <source>
        <dbReference type="PROSITE" id="PS50102"/>
    </source>
</evidence>
<dbReference type="InterPro" id="IPR035979">
    <property type="entry name" value="RBD_domain_sf"/>
</dbReference>
<evidence type="ECO:0000256" key="1">
    <source>
        <dbReference type="PROSITE-ProRule" id="PRU00176"/>
    </source>
</evidence>
<keyword evidence="5" id="KW-1185">Reference proteome</keyword>
<organism evidence="4 5">
    <name type="scientific">Glycine soja</name>
    <name type="common">Wild soybean</name>
    <dbReference type="NCBI Taxonomy" id="3848"/>
    <lineage>
        <taxon>Eukaryota</taxon>
        <taxon>Viridiplantae</taxon>
        <taxon>Streptophyta</taxon>
        <taxon>Embryophyta</taxon>
        <taxon>Tracheophyta</taxon>
        <taxon>Spermatophyta</taxon>
        <taxon>Magnoliopsida</taxon>
        <taxon>eudicotyledons</taxon>
        <taxon>Gunneridae</taxon>
        <taxon>Pentapetalae</taxon>
        <taxon>rosids</taxon>
        <taxon>fabids</taxon>
        <taxon>Fabales</taxon>
        <taxon>Fabaceae</taxon>
        <taxon>Papilionoideae</taxon>
        <taxon>50 kb inversion clade</taxon>
        <taxon>NPAAA clade</taxon>
        <taxon>indigoferoid/millettioid clade</taxon>
        <taxon>Phaseoleae</taxon>
        <taxon>Glycine</taxon>
        <taxon>Glycine subgen. Soja</taxon>
    </lineage>
</organism>
<evidence type="ECO:0000313" key="4">
    <source>
        <dbReference type="EMBL" id="RZB42588.1"/>
    </source>
</evidence>
<evidence type="ECO:0000256" key="2">
    <source>
        <dbReference type="SAM" id="MobiDB-lite"/>
    </source>
</evidence>
<sequence length="781" mass="89369">MRIGNCRSNQRRSCRAEFQKMAERRFSSNGKTYSTMKIAGNLLRKCRPFFLQFDLEDKSMNMTFCLIIVIPIIGQDKKREISRERVSRERNTGWGRDRVRGKRVWRDRASLGEVSRRHYAGNIGRAKLTHSVTNWRDHKDITSFYFSRFADDITEKELWYHFKKWGDVREIFIPKRRNFTGRRYGFVRFIGVHDIPYLAKQLDRIVIGGLKLFVNLPKYDRGAQKEEAATTQTRACTVRKQRAEFQNQHMKPTSYADALTRNIRRPGNQKISNTLVNHKTSSSSVLIEVKLEDTSWLKEAWVGRLKNPTMFERLEEELLWGNGMDVTPRYMGDDQVLLLGLTDTEADQLMSGGSGGGTRVFSSIERWNLSLRAGCRLTWIQCWGIPIQAWNPKYINQIVAVMGELVDLDDSVEEKRRLDRARILIKTPWRPLIQHTVEVVIEHEKFMVHVVEECCGGYQDCIRRGRSVRGSSEEINSDDSFLDSSSHINRDLAEYVPHLSESKARGVLGVKTKSSVGVDDQGVPQLPHSPEIELRLARHEVVAMVVAGVEDHEISRLPTGHNDCHYPLDNDINPRINDENQSTSLHGPNLNSTLQVSAINNTVGIAKKGVRQWVSLLNRDAASQNFHQNGNEGTGESNGLEKGQKAYGAEDSDVALVEDSLVTHGNFEYKKVEGPNYEEAAHTTIQDQDISNCTPKDKRSTLGLNPQARGVKTLGRFIPGREGATRNQIWAFFHLFQELYHILETHNLSTQTFRHCKGKHIRLFRTFPLSHRSAMESQRQS</sequence>
<comment type="caution">
    <text evidence="4">The sequence shown here is derived from an EMBL/GenBank/DDBJ whole genome shotgun (WGS) entry which is preliminary data.</text>
</comment>
<evidence type="ECO:0000313" key="5">
    <source>
        <dbReference type="Proteomes" id="UP000289340"/>
    </source>
</evidence>
<dbReference type="PANTHER" id="PTHR34427:SF5">
    <property type="entry name" value="DUF4283 DOMAIN-CONTAINING PROTEIN"/>
    <property type="match status" value="1"/>
</dbReference>
<dbReference type="Gene3D" id="3.30.70.330">
    <property type="match status" value="1"/>
</dbReference>
<keyword evidence="1" id="KW-0694">RNA-binding</keyword>
<reference evidence="4 5" key="1">
    <citation type="submission" date="2018-09" db="EMBL/GenBank/DDBJ databases">
        <title>A high-quality reference genome of wild soybean provides a powerful tool to mine soybean genomes.</title>
        <authorList>
            <person name="Xie M."/>
            <person name="Chung C.Y.L."/>
            <person name="Li M.-W."/>
            <person name="Wong F.-L."/>
            <person name="Chan T.-F."/>
            <person name="Lam H.-M."/>
        </authorList>
    </citation>
    <scope>NUCLEOTIDE SEQUENCE [LARGE SCALE GENOMIC DNA]</scope>
    <source>
        <strain evidence="5">cv. W05</strain>
        <tissue evidence="4">Hypocotyl of etiolated seedlings</tissue>
    </source>
</reference>
<dbReference type="CDD" id="cd00590">
    <property type="entry name" value="RRM_SF"/>
    <property type="match status" value="1"/>
</dbReference>
<dbReference type="AlphaFoldDB" id="A0A445F169"/>
<dbReference type="SMART" id="SM00360">
    <property type="entry name" value="RRM"/>
    <property type="match status" value="1"/>
</dbReference>
<dbReference type="PROSITE" id="PS50102">
    <property type="entry name" value="RRM"/>
    <property type="match status" value="1"/>
</dbReference>
<feature type="domain" description="RRM" evidence="3">
    <location>
        <begin position="142"/>
        <end position="219"/>
    </location>
</feature>
<dbReference type="EMBL" id="QZWG01000020">
    <property type="protein sequence ID" value="RZB42588.1"/>
    <property type="molecule type" value="Genomic_DNA"/>
</dbReference>
<name>A0A445F169_GLYSO</name>
<dbReference type="Proteomes" id="UP000289340">
    <property type="component" value="Chromosome 20"/>
</dbReference>
<gene>
    <name evidence="4" type="ORF">D0Y65_053246</name>
</gene>
<dbReference type="Pfam" id="PF00076">
    <property type="entry name" value="RRM_1"/>
    <property type="match status" value="1"/>
</dbReference>
<feature type="region of interest" description="Disordered" evidence="2">
    <location>
        <begin position="625"/>
        <end position="647"/>
    </location>
</feature>